<dbReference type="InterPro" id="IPR022634">
    <property type="entry name" value="DNA_polIII_beta_N"/>
</dbReference>
<organism evidence="13 14">
    <name type="scientific">Candidatus Yanofskybacteria bacterium RIFCSPHIGHO2_01_FULL_45_42</name>
    <dbReference type="NCBI Taxonomy" id="1802671"/>
    <lineage>
        <taxon>Bacteria</taxon>
        <taxon>Candidatus Yanofskyibacteriota</taxon>
    </lineage>
</organism>
<dbReference type="GO" id="GO:0006271">
    <property type="term" value="P:DNA strand elongation involved in DNA replication"/>
    <property type="evidence" value="ECO:0007669"/>
    <property type="project" value="TreeGrafter"/>
</dbReference>
<dbReference type="GO" id="GO:0003677">
    <property type="term" value="F:DNA binding"/>
    <property type="evidence" value="ECO:0007669"/>
    <property type="project" value="UniProtKB-UniRule"/>
</dbReference>
<evidence type="ECO:0000256" key="7">
    <source>
        <dbReference type="ARBA" id="ARBA00022932"/>
    </source>
</evidence>
<dbReference type="AlphaFoldDB" id="A0A1F8F6B0"/>
<dbReference type="EMBL" id="MGJL01000019">
    <property type="protein sequence ID" value="OGN07796.1"/>
    <property type="molecule type" value="Genomic_DNA"/>
</dbReference>
<comment type="function">
    <text evidence="9">Confers DNA tethering and processivity to DNA polymerases and other proteins. Acts as a clamp, forming a ring around DNA (a reaction catalyzed by the clamp-loading complex) which diffuses in an ATP-independent manner freely and bidirectionally along dsDNA. Initially characterized for its ability to contact the catalytic subunit of DNA polymerase III (Pol III), a complex, multichain enzyme responsible for most of the replicative synthesis in bacteria; Pol III exhibits 3'-5' exonuclease proofreading activity. The beta chain is required for initiation of replication as well as for processivity of DNA replication.</text>
</comment>
<keyword evidence="8" id="KW-0238">DNA-binding</keyword>
<evidence type="ECO:0000259" key="11">
    <source>
        <dbReference type="Pfam" id="PF02767"/>
    </source>
</evidence>
<dbReference type="GO" id="GO:0003887">
    <property type="term" value="F:DNA-directed DNA polymerase activity"/>
    <property type="evidence" value="ECO:0007669"/>
    <property type="project" value="UniProtKB-UniRule"/>
</dbReference>
<comment type="subunit">
    <text evidence="9">Forms a ring-shaped head-to-tail homodimer around DNA.</text>
</comment>
<comment type="subcellular location">
    <subcellularLocation>
        <location evidence="1 9">Cytoplasm</location>
    </subcellularLocation>
</comment>
<reference evidence="13 14" key="1">
    <citation type="journal article" date="2016" name="Nat. Commun.">
        <title>Thousands of microbial genomes shed light on interconnected biogeochemical processes in an aquifer system.</title>
        <authorList>
            <person name="Anantharaman K."/>
            <person name="Brown C.T."/>
            <person name="Hug L.A."/>
            <person name="Sharon I."/>
            <person name="Castelle C.J."/>
            <person name="Probst A.J."/>
            <person name="Thomas B.C."/>
            <person name="Singh A."/>
            <person name="Wilkins M.J."/>
            <person name="Karaoz U."/>
            <person name="Brodie E.L."/>
            <person name="Williams K.H."/>
            <person name="Hubbard S.S."/>
            <person name="Banfield J.F."/>
        </authorList>
    </citation>
    <scope>NUCLEOTIDE SEQUENCE [LARGE SCALE GENOMIC DNA]</scope>
</reference>
<comment type="caution">
    <text evidence="13">The sequence shown here is derived from an EMBL/GenBank/DDBJ whole genome shotgun (WGS) entry which is preliminary data.</text>
</comment>
<protein>
    <recommendedName>
        <fullName evidence="9">Beta sliding clamp</fullName>
    </recommendedName>
</protein>
<dbReference type="Pfam" id="PF02768">
    <property type="entry name" value="DNA_pol3_beta_3"/>
    <property type="match status" value="1"/>
</dbReference>
<evidence type="ECO:0000256" key="4">
    <source>
        <dbReference type="ARBA" id="ARBA00022679"/>
    </source>
</evidence>
<accession>A0A1F8F6B0</accession>
<dbReference type="SMART" id="SM00480">
    <property type="entry name" value="POL3Bc"/>
    <property type="match status" value="1"/>
</dbReference>
<evidence type="ECO:0000259" key="10">
    <source>
        <dbReference type="Pfam" id="PF00712"/>
    </source>
</evidence>
<name>A0A1F8F6B0_9BACT</name>
<evidence type="ECO:0000256" key="2">
    <source>
        <dbReference type="ARBA" id="ARBA00010752"/>
    </source>
</evidence>
<feature type="domain" description="DNA polymerase III beta sliding clamp C-terminal" evidence="12">
    <location>
        <begin position="242"/>
        <end position="362"/>
    </location>
</feature>
<dbReference type="PANTHER" id="PTHR30478:SF0">
    <property type="entry name" value="BETA SLIDING CLAMP"/>
    <property type="match status" value="1"/>
</dbReference>
<dbReference type="GO" id="GO:0005737">
    <property type="term" value="C:cytoplasm"/>
    <property type="evidence" value="ECO:0007669"/>
    <property type="project" value="UniProtKB-SubCell"/>
</dbReference>
<feature type="domain" description="DNA polymerase III beta sliding clamp N-terminal" evidence="10">
    <location>
        <begin position="1"/>
        <end position="118"/>
    </location>
</feature>
<dbReference type="InterPro" id="IPR001001">
    <property type="entry name" value="DNA_polIII_beta"/>
</dbReference>
<evidence type="ECO:0000256" key="5">
    <source>
        <dbReference type="ARBA" id="ARBA00022695"/>
    </source>
</evidence>
<gene>
    <name evidence="13" type="ORF">A2750_01565</name>
</gene>
<dbReference type="Pfam" id="PF02767">
    <property type="entry name" value="DNA_pol3_beta_2"/>
    <property type="match status" value="1"/>
</dbReference>
<keyword evidence="7 9" id="KW-0239">DNA-directed DNA polymerase</keyword>
<dbReference type="Gene3D" id="3.10.150.10">
    <property type="entry name" value="DNA Polymerase III, subunit A, domain 2"/>
    <property type="match status" value="1"/>
</dbReference>
<dbReference type="NCBIfam" id="TIGR00663">
    <property type="entry name" value="dnan"/>
    <property type="match status" value="1"/>
</dbReference>
<dbReference type="PIRSF" id="PIRSF000804">
    <property type="entry name" value="DNA_pol_III_b"/>
    <property type="match status" value="1"/>
</dbReference>
<evidence type="ECO:0000256" key="3">
    <source>
        <dbReference type="ARBA" id="ARBA00022490"/>
    </source>
</evidence>
<keyword evidence="6 9" id="KW-0235">DNA replication</keyword>
<dbReference type="SUPFAM" id="SSF55979">
    <property type="entry name" value="DNA clamp"/>
    <property type="match status" value="3"/>
</dbReference>
<evidence type="ECO:0000256" key="9">
    <source>
        <dbReference type="PIRNR" id="PIRNR000804"/>
    </source>
</evidence>
<evidence type="ECO:0000256" key="1">
    <source>
        <dbReference type="ARBA" id="ARBA00004496"/>
    </source>
</evidence>
<sequence length="363" mass="40511">MKVIISQKNLNKALNLAEKIVGKNGSLPILNNILIKTENGRLKISATNLEMGINCYIGAKIEEIGELTVPARIFSDFINGISDEKVSLVSKNNILTVNSEKYKTQIYGLSGEDFPIIPKIKEGILMTIQSEILKNAFESVIDSVAISETRPELSGIYISTNNQKISFVATDSFRLAEKIVSHKSEKNMSFILPRNAAAEMIRICSEFEGNILIKINENQISFSTEDFELVSRLVEGNYPDYKKVIPEKIISKAVMEKEIMERVIRLAGLFSSNIADIKVIFTEKEAEFLSKNSGKGEIKAKATVSLTNSPFDMSVNYRYLLDGLKILKNNKIAIKFTGQGNPIILQSEKEDEGILYLVMPLRS</sequence>
<dbReference type="Proteomes" id="UP000178023">
    <property type="component" value="Unassembled WGS sequence"/>
</dbReference>
<keyword evidence="5 9" id="KW-0548">Nucleotidyltransferase</keyword>
<comment type="similarity">
    <text evidence="2 9">Belongs to the beta sliding clamp family.</text>
</comment>
<dbReference type="Pfam" id="PF00712">
    <property type="entry name" value="DNA_pol3_beta"/>
    <property type="match status" value="1"/>
</dbReference>
<dbReference type="InterPro" id="IPR022635">
    <property type="entry name" value="DNA_polIII_beta_C"/>
</dbReference>
<proteinExistence type="inferred from homology"/>
<dbReference type="CDD" id="cd00140">
    <property type="entry name" value="beta_clamp"/>
    <property type="match status" value="1"/>
</dbReference>
<evidence type="ECO:0000313" key="14">
    <source>
        <dbReference type="Proteomes" id="UP000178023"/>
    </source>
</evidence>
<dbReference type="Gene3D" id="3.70.10.10">
    <property type="match status" value="1"/>
</dbReference>
<evidence type="ECO:0000313" key="13">
    <source>
        <dbReference type="EMBL" id="OGN07796.1"/>
    </source>
</evidence>
<dbReference type="PANTHER" id="PTHR30478">
    <property type="entry name" value="DNA POLYMERASE III SUBUNIT BETA"/>
    <property type="match status" value="1"/>
</dbReference>
<keyword evidence="3 9" id="KW-0963">Cytoplasm</keyword>
<evidence type="ECO:0000259" key="12">
    <source>
        <dbReference type="Pfam" id="PF02768"/>
    </source>
</evidence>
<dbReference type="GO" id="GO:0009360">
    <property type="term" value="C:DNA polymerase III complex"/>
    <property type="evidence" value="ECO:0007669"/>
    <property type="project" value="InterPro"/>
</dbReference>
<feature type="domain" description="DNA polymerase III beta sliding clamp central" evidence="11">
    <location>
        <begin position="128"/>
        <end position="240"/>
    </location>
</feature>
<dbReference type="InterPro" id="IPR022637">
    <property type="entry name" value="DNA_polIII_beta_cen"/>
</dbReference>
<evidence type="ECO:0000256" key="6">
    <source>
        <dbReference type="ARBA" id="ARBA00022705"/>
    </source>
</evidence>
<dbReference type="GO" id="GO:0008408">
    <property type="term" value="F:3'-5' exonuclease activity"/>
    <property type="evidence" value="ECO:0007669"/>
    <property type="project" value="InterPro"/>
</dbReference>
<keyword evidence="4 9" id="KW-0808">Transferase</keyword>
<evidence type="ECO:0000256" key="8">
    <source>
        <dbReference type="ARBA" id="ARBA00023125"/>
    </source>
</evidence>
<dbReference type="InterPro" id="IPR046938">
    <property type="entry name" value="DNA_clamp_sf"/>
</dbReference>